<feature type="transmembrane region" description="Helical" evidence="1">
    <location>
        <begin position="15"/>
        <end position="36"/>
    </location>
</feature>
<sequence>MDDNKLDTIIFFVRLIWWTLCAILGILAGTSIGGLAERG</sequence>
<dbReference type="EMBL" id="LAZR01031135">
    <property type="protein sequence ID" value="KKL54617.1"/>
    <property type="molecule type" value="Genomic_DNA"/>
</dbReference>
<keyword evidence="1" id="KW-0812">Transmembrane</keyword>
<keyword evidence="1" id="KW-1133">Transmembrane helix</keyword>
<protein>
    <submittedName>
        <fullName evidence="2">Uncharacterized protein</fullName>
    </submittedName>
</protein>
<keyword evidence="1" id="KW-0472">Membrane</keyword>
<organism evidence="2">
    <name type="scientific">marine sediment metagenome</name>
    <dbReference type="NCBI Taxonomy" id="412755"/>
    <lineage>
        <taxon>unclassified sequences</taxon>
        <taxon>metagenomes</taxon>
        <taxon>ecological metagenomes</taxon>
    </lineage>
</organism>
<gene>
    <name evidence="2" type="ORF">LCGC14_2263620</name>
</gene>
<comment type="caution">
    <text evidence="2">The sequence shown here is derived from an EMBL/GenBank/DDBJ whole genome shotgun (WGS) entry which is preliminary data.</text>
</comment>
<name>A0A0F9FTZ6_9ZZZZ</name>
<evidence type="ECO:0000256" key="1">
    <source>
        <dbReference type="SAM" id="Phobius"/>
    </source>
</evidence>
<accession>A0A0F9FTZ6</accession>
<dbReference type="AlphaFoldDB" id="A0A0F9FTZ6"/>
<reference evidence="2" key="1">
    <citation type="journal article" date="2015" name="Nature">
        <title>Complex archaea that bridge the gap between prokaryotes and eukaryotes.</title>
        <authorList>
            <person name="Spang A."/>
            <person name="Saw J.H."/>
            <person name="Jorgensen S.L."/>
            <person name="Zaremba-Niedzwiedzka K."/>
            <person name="Martijn J."/>
            <person name="Lind A.E."/>
            <person name="van Eijk R."/>
            <person name="Schleper C."/>
            <person name="Guy L."/>
            <person name="Ettema T.J."/>
        </authorList>
    </citation>
    <scope>NUCLEOTIDE SEQUENCE</scope>
</reference>
<evidence type="ECO:0000313" key="2">
    <source>
        <dbReference type="EMBL" id="KKL54617.1"/>
    </source>
</evidence>
<proteinExistence type="predicted"/>